<dbReference type="EMBL" id="MN739095">
    <property type="protein sequence ID" value="QHS88292.1"/>
    <property type="molecule type" value="Genomic_DNA"/>
</dbReference>
<proteinExistence type="predicted"/>
<name>A0A6C0B8D0_9ZZZZ</name>
<reference evidence="1" key="1">
    <citation type="journal article" date="2020" name="Nature">
        <title>Giant virus diversity and host interactions through global metagenomics.</title>
        <authorList>
            <person name="Schulz F."/>
            <person name="Roux S."/>
            <person name="Paez-Espino D."/>
            <person name="Jungbluth S."/>
            <person name="Walsh D.A."/>
            <person name="Denef V.J."/>
            <person name="McMahon K.D."/>
            <person name="Konstantinidis K.T."/>
            <person name="Eloe-Fadrosh E.A."/>
            <person name="Kyrpides N.C."/>
            <person name="Woyke T."/>
        </authorList>
    </citation>
    <scope>NUCLEOTIDE SEQUENCE</scope>
    <source>
        <strain evidence="1">GVMAG-M-3300010158-55</strain>
    </source>
</reference>
<dbReference type="AlphaFoldDB" id="A0A6C0B8D0"/>
<protein>
    <submittedName>
        <fullName evidence="1">Uncharacterized protein</fullName>
    </submittedName>
</protein>
<organism evidence="1">
    <name type="scientific">viral metagenome</name>
    <dbReference type="NCBI Taxonomy" id="1070528"/>
    <lineage>
        <taxon>unclassified sequences</taxon>
        <taxon>metagenomes</taxon>
        <taxon>organismal metagenomes</taxon>
    </lineage>
</organism>
<sequence>MLSYPWVDGTRCKKNYKVNKKKKLCVSTKIPAPVNNPAPKPVLSPVDDSYPHVEGTRCKKGYKVNKTLKRCVSTKSPVPKPLKPGQYTIPVNISFPGITNADGSTTMFPPTDSALLLLPNKSANEGRTQLFAILTDLFKQYSPYSPDKVLRVQYNLVKSTLKEDYEKKRIYLGAGLFTNAKDIPMEAVTLGSNNRLYIKVMAAVDDFQPPIPKPVYVAPLPPPPPGPKPPDPIQQIIQIARTGNKCPSTFSYNKTTKMCEKCPDGTRKVGRTCVLLPSDDVDKKGDAPIVMPKPPPVNSESLNDFINRLEDTGKKIQDPIYRNGRYMVFVYIYLIKKYAASCSIFNDPFLLQQHSAAINYNINTKTLTFPSNLAEQMRECVLRGSELIFITLYMYAKKGAHVNLIIYRPFKKIVERYEPHGQETGWGDSIYSEFDLNKQLKELFEQRVQPIMKEYTPVYRTPYEICPNKNGFQGIENLLPHNKKEAGYCQMWTMFLMETILLNPTLNTQNIMEECIQIGKNDPTYFKNLIRGYTQQIAREIKLYLKQIKVDIGTEGAHNALVNMNIEDLVNETMAETKKQNKPLPPLGVAPDALSLDDVKEIEKEAGKLNATVLKQYFTFIDLNQITQGVGSGTVKQQKELLLKTMLSRALKWGTVMDNIYNTYFTELPALQIKKQDYFIRFKYYPSPNVDLSTVPMKNRMQLMAEIKAKYPNWHTFNELISRAVGAPPVKFGLKDKEKVEKDVKKLSEKKVAEFFYLMQYRHAPTAKQIKDITATSKHPDKVELLINYLQKNNIHVVNMQHWMSMF</sequence>
<accession>A0A6C0B8D0</accession>
<evidence type="ECO:0000313" key="1">
    <source>
        <dbReference type="EMBL" id="QHS88292.1"/>
    </source>
</evidence>